<organism evidence="8 9">
    <name type="scientific">Paenibacillus rigui</name>
    <dbReference type="NCBI Taxonomy" id="554312"/>
    <lineage>
        <taxon>Bacteria</taxon>
        <taxon>Bacillati</taxon>
        <taxon>Bacillota</taxon>
        <taxon>Bacilli</taxon>
        <taxon>Bacillales</taxon>
        <taxon>Paenibacillaceae</taxon>
        <taxon>Paenibacillus</taxon>
    </lineage>
</organism>
<dbReference type="InterPro" id="IPR006143">
    <property type="entry name" value="RND_pump_MFP"/>
</dbReference>
<dbReference type="FunFam" id="2.40.420.20:FF:000006">
    <property type="entry name" value="RND family efflux transporter MFP subunit"/>
    <property type="match status" value="1"/>
</dbReference>
<dbReference type="GO" id="GO:0015562">
    <property type="term" value="F:efflux transmembrane transporter activity"/>
    <property type="evidence" value="ECO:0007669"/>
    <property type="project" value="TreeGrafter"/>
</dbReference>
<feature type="domain" description="CusB-like beta-barrel" evidence="5">
    <location>
        <begin position="286"/>
        <end position="360"/>
    </location>
</feature>
<evidence type="ECO:0000256" key="4">
    <source>
        <dbReference type="SAM" id="MobiDB-lite"/>
    </source>
</evidence>
<evidence type="ECO:0000313" key="8">
    <source>
        <dbReference type="EMBL" id="OXM84054.1"/>
    </source>
</evidence>
<feature type="domain" description="CzcB-like barrel-sandwich hybrid" evidence="6">
    <location>
        <begin position="92"/>
        <end position="273"/>
    </location>
</feature>
<accession>A0A229UL77</accession>
<comment type="caution">
    <text evidence="8">The sequence shown here is derived from an EMBL/GenBank/DDBJ whole genome shotgun (WGS) entry which is preliminary data.</text>
</comment>
<dbReference type="SUPFAM" id="SSF111369">
    <property type="entry name" value="HlyD-like secretion proteins"/>
    <property type="match status" value="2"/>
</dbReference>
<dbReference type="OrthoDB" id="1633529at2"/>
<dbReference type="Gene3D" id="2.40.50.100">
    <property type="match status" value="1"/>
</dbReference>
<evidence type="ECO:0000256" key="2">
    <source>
        <dbReference type="ARBA" id="ARBA00022448"/>
    </source>
</evidence>
<dbReference type="NCBIfam" id="TIGR01730">
    <property type="entry name" value="RND_mfp"/>
    <property type="match status" value="1"/>
</dbReference>
<evidence type="ECO:0000259" key="7">
    <source>
        <dbReference type="Pfam" id="PF25989"/>
    </source>
</evidence>
<feature type="region of interest" description="Disordered" evidence="4">
    <location>
        <begin position="134"/>
        <end position="160"/>
    </location>
</feature>
<dbReference type="Proteomes" id="UP000215509">
    <property type="component" value="Unassembled WGS sequence"/>
</dbReference>
<dbReference type="PANTHER" id="PTHR30469">
    <property type="entry name" value="MULTIDRUG RESISTANCE PROTEIN MDTA"/>
    <property type="match status" value="1"/>
</dbReference>
<keyword evidence="2" id="KW-0813">Transport</keyword>
<dbReference type="Pfam" id="PF25954">
    <property type="entry name" value="Beta-barrel_RND_2"/>
    <property type="match status" value="1"/>
</dbReference>
<evidence type="ECO:0000256" key="1">
    <source>
        <dbReference type="ARBA" id="ARBA00009477"/>
    </source>
</evidence>
<proteinExistence type="inferred from homology"/>
<reference evidence="8 9" key="1">
    <citation type="submission" date="2017-07" db="EMBL/GenBank/DDBJ databases">
        <title>Genome sequencing and assembly of Paenibacillus rigui.</title>
        <authorList>
            <person name="Mayilraj S."/>
        </authorList>
    </citation>
    <scope>NUCLEOTIDE SEQUENCE [LARGE SCALE GENOMIC DNA]</scope>
    <source>
        <strain evidence="8 9">JCM 16352</strain>
    </source>
</reference>
<comment type="similarity">
    <text evidence="1">Belongs to the membrane fusion protein (MFP) (TC 8.A.1) family.</text>
</comment>
<name>A0A229UL77_9BACL</name>
<dbReference type="Pfam" id="PF25989">
    <property type="entry name" value="YknX_C"/>
    <property type="match status" value="1"/>
</dbReference>
<protein>
    <submittedName>
        <fullName evidence="8">Efflux transporter periplasmic adaptor subunit</fullName>
    </submittedName>
</protein>
<dbReference type="Gene3D" id="1.10.287.470">
    <property type="entry name" value="Helix hairpin bin"/>
    <property type="match status" value="1"/>
</dbReference>
<gene>
    <name evidence="8" type="ORF">CF651_22700</name>
</gene>
<evidence type="ECO:0000313" key="9">
    <source>
        <dbReference type="Proteomes" id="UP000215509"/>
    </source>
</evidence>
<dbReference type="InterPro" id="IPR058647">
    <property type="entry name" value="BSH_CzcB-like"/>
</dbReference>
<dbReference type="EMBL" id="NMQW01000035">
    <property type="protein sequence ID" value="OXM84054.1"/>
    <property type="molecule type" value="Genomic_DNA"/>
</dbReference>
<feature type="compositionally biased region" description="Basic and acidic residues" evidence="4">
    <location>
        <begin position="147"/>
        <end position="160"/>
    </location>
</feature>
<dbReference type="PANTHER" id="PTHR30469:SF15">
    <property type="entry name" value="HLYD FAMILY OF SECRETION PROTEINS"/>
    <property type="match status" value="1"/>
</dbReference>
<sequence>MDVIKHVTWDALRRLKRMKLYTTGSRRKRMNHTYRMMAVLTIAAMVASGCSMGGPKAAQADLQIRQVKTEAVAKQNIGTPTEQVAEVTAVNVIDVVPKVNGEVIEVIKNRGDYVEKGEVLFRVDSKDAESTVRKNELSVKSAQDSYQKAKDDQVNNRKDLADGVEKSKIALTNAENDYNKTRNEFDAGTSNQHQVDLAKQQVDTARMNLESAQNKLATNESNNSIVAAENQMKSAALALEDSSRSLENYSVKAPASGILTDFTLVPGQNVSSSKVGQVQQLDPVKIKTELTEASYQLVKNKKELVYYNPDTPDKKGTAKISYMSPVMSAQTKSYTVELEVPNPEHTIEPGSRVMVQLTTESEQSVIAIPSLSIIREESDAYVFVQQGDQYQKRKVKLGRINGQYQEVLEGLKEGDQLVVTGQNQLKDGQKVDNQAAVPTKSTDKATK</sequence>
<dbReference type="AlphaFoldDB" id="A0A229UL77"/>
<evidence type="ECO:0000259" key="6">
    <source>
        <dbReference type="Pfam" id="PF25973"/>
    </source>
</evidence>
<feature type="coiled-coil region" evidence="3">
    <location>
        <begin position="164"/>
        <end position="222"/>
    </location>
</feature>
<evidence type="ECO:0000256" key="3">
    <source>
        <dbReference type="SAM" id="Coils"/>
    </source>
</evidence>
<feature type="domain" description="YknX-like C-terminal permuted SH3-like" evidence="7">
    <location>
        <begin position="365"/>
        <end position="432"/>
    </location>
</feature>
<keyword evidence="3" id="KW-0175">Coiled coil</keyword>
<dbReference type="Gene3D" id="2.40.30.170">
    <property type="match status" value="1"/>
</dbReference>
<keyword evidence="9" id="KW-1185">Reference proteome</keyword>
<dbReference type="GO" id="GO:1990281">
    <property type="term" value="C:efflux pump complex"/>
    <property type="evidence" value="ECO:0007669"/>
    <property type="project" value="TreeGrafter"/>
</dbReference>
<evidence type="ECO:0000259" key="5">
    <source>
        <dbReference type="Pfam" id="PF25954"/>
    </source>
</evidence>
<dbReference type="InterPro" id="IPR058792">
    <property type="entry name" value="Beta-barrel_RND_2"/>
</dbReference>
<dbReference type="InterPro" id="IPR058637">
    <property type="entry name" value="YknX-like_C"/>
</dbReference>
<feature type="region of interest" description="Disordered" evidence="4">
    <location>
        <begin position="423"/>
        <end position="447"/>
    </location>
</feature>
<dbReference type="Pfam" id="PF25973">
    <property type="entry name" value="BSH_CzcB"/>
    <property type="match status" value="1"/>
</dbReference>
<dbReference type="Gene3D" id="2.40.420.20">
    <property type="match status" value="1"/>
</dbReference>